<comment type="caution">
    <text evidence="1">The sequence shown here is derived from an EMBL/GenBank/DDBJ whole genome shotgun (WGS) entry which is preliminary data.</text>
</comment>
<evidence type="ECO:0000313" key="2">
    <source>
        <dbReference type="Proteomes" id="UP000013015"/>
    </source>
</evidence>
<dbReference type="PATRIC" id="fig|888050.3.peg.1558"/>
<dbReference type="STRING" id="888050.HMPREF9004_1622"/>
<keyword evidence="2" id="KW-1185">Reference proteome</keyword>
<dbReference type="AlphaFoldDB" id="N6X2R6"/>
<sequence length="45" mass="5341">MLLCTVIRPEPRLSERPSSPSFALWFFSAFTIPEEIHVPYRFLCR</sequence>
<gene>
    <name evidence="1" type="ORF">HMPREF9004_1622</name>
</gene>
<organism evidence="1 2">
    <name type="scientific">Schaalia cardiffensis F0333</name>
    <dbReference type="NCBI Taxonomy" id="888050"/>
    <lineage>
        <taxon>Bacteria</taxon>
        <taxon>Bacillati</taxon>
        <taxon>Actinomycetota</taxon>
        <taxon>Actinomycetes</taxon>
        <taxon>Actinomycetales</taxon>
        <taxon>Actinomycetaceae</taxon>
        <taxon>Schaalia</taxon>
    </lineage>
</organism>
<dbReference type="Proteomes" id="UP000013015">
    <property type="component" value="Unassembled WGS sequence"/>
</dbReference>
<dbReference type="EMBL" id="AQHZ01000024">
    <property type="protein sequence ID" value="ENO17712.1"/>
    <property type="molecule type" value="Genomic_DNA"/>
</dbReference>
<proteinExistence type="predicted"/>
<name>N6X2R6_9ACTO</name>
<protein>
    <submittedName>
        <fullName evidence="1">Uncharacterized protein</fullName>
    </submittedName>
</protein>
<reference evidence="1 2" key="1">
    <citation type="submission" date="2013-03" db="EMBL/GenBank/DDBJ databases">
        <title>Reference genome for the Human Microbiome Project.</title>
        <authorList>
            <person name="Aqrawi P."/>
            <person name="Ayvaz T."/>
            <person name="Bess C."/>
            <person name="Blankenburg K."/>
            <person name="Coyle M."/>
            <person name="Deng J."/>
            <person name="Forbes L."/>
            <person name="Fowler G."/>
            <person name="Francisco L."/>
            <person name="Fu Q."/>
            <person name="Gibbs R."/>
            <person name="Gross S."/>
            <person name="Gubbala S."/>
            <person name="Hale W."/>
            <person name="Hemphill L."/>
            <person name="Highlander S."/>
            <person name="Hirani K."/>
            <person name="Jackson L."/>
            <person name="Jakkamsetti A."/>
            <person name="Javaid M."/>
            <person name="Jayaseelan J.C."/>
            <person name="Jiang H."/>
            <person name="Joshi V."/>
            <person name="Korchina V."/>
            <person name="Kovar C."/>
            <person name="Lara F."/>
            <person name="Lee S."/>
            <person name="Liu Y."/>
            <person name="Mata R."/>
            <person name="Mathew T."/>
            <person name="Munidasa M."/>
            <person name="Muzny D."/>
            <person name="Nazareth L."/>
            <person name="Ngo R."/>
            <person name="Nguyen L."/>
            <person name="Nguyen N."/>
            <person name="Okwuonu G."/>
            <person name="Ongeri F."/>
            <person name="Palculict T."/>
            <person name="Patil S."/>
            <person name="Petrosino J."/>
            <person name="Pham C."/>
            <person name="Pham P."/>
            <person name="Pu L.-L."/>
            <person name="Qin X."/>
            <person name="Qu J."/>
            <person name="Reid J."/>
            <person name="Ross M."/>
            <person name="Ruth R."/>
            <person name="Saada N."/>
            <person name="San Lucas F."/>
            <person name="Santibanez J."/>
            <person name="Shang Y."/>
            <person name="Simmons D."/>
            <person name="Song X.-Z."/>
            <person name="Tang L.-Y."/>
            <person name="Thornton R."/>
            <person name="Warren J."/>
            <person name="Weissenberger G."/>
            <person name="Wilczek-Boney K."/>
            <person name="Worley K."/>
            <person name="Youmans B."/>
            <person name="Zhang J."/>
            <person name="Zhang L."/>
            <person name="Zhao Z."/>
            <person name="Zhou C."/>
            <person name="Zhu D."/>
            <person name="Zhu Y."/>
        </authorList>
    </citation>
    <scope>NUCLEOTIDE SEQUENCE [LARGE SCALE GENOMIC DNA]</scope>
    <source>
        <strain evidence="1 2">F0333</strain>
    </source>
</reference>
<evidence type="ECO:0000313" key="1">
    <source>
        <dbReference type="EMBL" id="ENO17712.1"/>
    </source>
</evidence>
<dbReference type="HOGENOM" id="CLU_3194947_0_0_11"/>
<accession>N6X2R6</accession>